<feature type="compositionally biased region" description="Low complexity" evidence="1">
    <location>
        <begin position="120"/>
        <end position="137"/>
    </location>
</feature>
<reference evidence="2 3" key="1">
    <citation type="submission" date="2020-05" db="EMBL/GenBank/DDBJ databases">
        <title>Identification and distribution of gene clusters putatively required for synthesis of sphingolipid metabolism inhibitors in phylogenetically diverse species of the filamentous fungus Fusarium.</title>
        <authorList>
            <person name="Kim H.-S."/>
            <person name="Busman M."/>
            <person name="Brown D.W."/>
            <person name="Divon H."/>
            <person name="Uhlig S."/>
            <person name="Proctor R.H."/>
        </authorList>
    </citation>
    <scope>NUCLEOTIDE SEQUENCE [LARGE SCALE GENOMIC DNA]</scope>
    <source>
        <strain evidence="2 3">NRRL 36939</strain>
    </source>
</reference>
<proteinExistence type="predicted"/>
<accession>A0A8H5USS3</accession>
<comment type="caution">
    <text evidence="2">The sequence shown here is derived from an EMBL/GenBank/DDBJ whole genome shotgun (WGS) entry which is preliminary data.</text>
</comment>
<protein>
    <submittedName>
        <fullName evidence="2">Uncharacterized protein</fullName>
    </submittedName>
</protein>
<dbReference type="EMBL" id="JAAOAS010000069">
    <property type="protein sequence ID" value="KAF5598036.1"/>
    <property type="molecule type" value="Genomic_DNA"/>
</dbReference>
<dbReference type="AlphaFoldDB" id="A0A8H5USS3"/>
<sequence length="137" mass="14821">MAVDILSWLRQVDDTTDSHELDLAKPPKATRSTRKRQRSYSSTNSDHRPICKHTTKSFTHPTPPPDSPTSSKAAAEMAPTKKRKTTKGAVPSPSPNDVQSDDEGEQEKTPRPLRSVHLPSDTSSMSSASGRSGASSP</sequence>
<keyword evidence="3" id="KW-1185">Reference proteome</keyword>
<dbReference type="Proteomes" id="UP000546213">
    <property type="component" value="Unassembled WGS sequence"/>
</dbReference>
<evidence type="ECO:0000256" key="1">
    <source>
        <dbReference type="SAM" id="MobiDB-lite"/>
    </source>
</evidence>
<gene>
    <name evidence="2" type="ORF">FPCIR_3309</name>
</gene>
<name>A0A8H5USS3_9HYPO</name>
<dbReference type="OrthoDB" id="10497920at2759"/>
<feature type="region of interest" description="Disordered" evidence="1">
    <location>
        <begin position="1"/>
        <end position="137"/>
    </location>
</feature>
<feature type="compositionally biased region" description="Basic and acidic residues" evidence="1">
    <location>
        <begin position="11"/>
        <end position="25"/>
    </location>
</feature>
<organism evidence="2 3">
    <name type="scientific">Fusarium pseudocircinatum</name>
    <dbReference type="NCBI Taxonomy" id="56676"/>
    <lineage>
        <taxon>Eukaryota</taxon>
        <taxon>Fungi</taxon>
        <taxon>Dikarya</taxon>
        <taxon>Ascomycota</taxon>
        <taxon>Pezizomycotina</taxon>
        <taxon>Sordariomycetes</taxon>
        <taxon>Hypocreomycetidae</taxon>
        <taxon>Hypocreales</taxon>
        <taxon>Nectriaceae</taxon>
        <taxon>Fusarium</taxon>
        <taxon>Fusarium fujikuroi species complex</taxon>
    </lineage>
</organism>
<evidence type="ECO:0000313" key="3">
    <source>
        <dbReference type="Proteomes" id="UP000546213"/>
    </source>
</evidence>
<evidence type="ECO:0000313" key="2">
    <source>
        <dbReference type="EMBL" id="KAF5598036.1"/>
    </source>
</evidence>